<dbReference type="Pfam" id="PF04104">
    <property type="entry name" value="DNA_primase_lrg"/>
    <property type="match status" value="1"/>
</dbReference>
<evidence type="ECO:0000256" key="4">
    <source>
        <dbReference type="ARBA" id="ARBA00022515"/>
    </source>
</evidence>
<feature type="domain" description="DNA primase large subunit C-terminal" evidence="13">
    <location>
        <begin position="285"/>
        <end position="452"/>
    </location>
</feature>
<evidence type="ECO:0000256" key="8">
    <source>
        <dbReference type="ARBA" id="ARBA00023014"/>
    </source>
</evidence>
<comment type="function">
    <text evidence="10">DNA primase is the polymerase that synthesizes small RNA primers for the Okazaki fragments made during discontinuous DNA replication.</text>
</comment>
<comment type="cofactor">
    <cofactor evidence="10">
        <name>[4Fe-4S] cluster</name>
        <dbReference type="ChEBI" id="CHEBI:49883"/>
    </cofactor>
    <text evidence="10">Binds 1 [4Fe-4S] cluster.</text>
</comment>
<keyword evidence="8 10" id="KW-0411">Iron-sulfur</keyword>
<feature type="region of interest" description="Disordered" evidence="12">
    <location>
        <begin position="491"/>
        <end position="513"/>
    </location>
</feature>
<dbReference type="Gene3D" id="1.20.930.80">
    <property type="match status" value="1"/>
</dbReference>
<dbReference type="AlphaFoldDB" id="A0A834JN15"/>
<evidence type="ECO:0000259" key="13">
    <source>
        <dbReference type="Pfam" id="PF04104"/>
    </source>
</evidence>
<keyword evidence="3 10" id="KW-0004">4Fe-4S</keyword>
<evidence type="ECO:0000256" key="9">
    <source>
        <dbReference type="ARBA" id="ARBA00023125"/>
    </source>
</evidence>
<keyword evidence="9 10" id="KW-0238">DNA-binding</keyword>
<evidence type="ECO:0000313" key="15">
    <source>
        <dbReference type="Proteomes" id="UP000614350"/>
    </source>
</evidence>
<feature type="binding site" evidence="11">
    <location>
        <position position="373"/>
    </location>
    <ligand>
        <name>[4Fe-4S] cluster</name>
        <dbReference type="ChEBI" id="CHEBI:49883"/>
    </ligand>
</feature>
<dbReference type="InterPro" id="IPR007238">
    <property type="entry name" value="DNA_primase_lsu_euk/arc"/>
</dbReference>
<dbReference type="GO" id="GO:0006270">
    <property type="term" value="P:DNA replication initiation"/>
    <property type="evidence" value="ECO:0007669"/>
    <property type="project" value="TreeGrafter"/>
</dbReference>
<name>A0A834JN15_VESVU</name>
<accession>A0A834JN15</accession>
<organism evidence="14 15">
    <name type="scientific">Vespula vulgaris</name>
    <name type="common">Yellow jacket</name>
    <name type="synonym">Wasp</name>
    <dbReference type="NCBI Taxonomy" id="7454"/>
    <lineage>
        <taxon>Eukaryota</taxon>
        <taxon>Metazoa</taxon>
        <taxon>Ecdysozoa</taxon>
        <taxon>Arthropoda</taxon>
        <taxon>Hexapoda</taxon>
        <taxon>Insecta</taxon>
        <taxon>Pterygota</taxon>
        <taxon>Neoptera</taxon>
        <taxon>Endopterygota</taxon>
        <taxon>Hymenoptera</taxon>
        <taxon>Apocrita</taxon>
        <taxon>Aculeata</taxon>
        <taxon>Vespoidea</taxon>
        <taxon>Vespidae</taxon>
        <taxon>Vespinae</taxon>
        <taxon>Vespula</taxon>
    </lineage>
</organism>
<protein>
    <recommendedName>
        <fullName evidence="2 10">DNA primase large subunit</fullName>
    </recommendedName>
</protein>
<keyword evidence="7 10" id="KW-0408">Iron</keyword>
<evidence type="ECO:0000256" key="2">
    <source>
        <dbReference type="ARBA" id="ARBA00019038"/>
    </source>
</evidence>
<keyword evidence="4 10" id="KW-0639">Primosome</keyword>
<evidence type="ECO:0000256" key="7">
    <source>
        <dbReference type="ARBA" id="ARBA00023004"/>
    </source>
</evidence>
<dbReference type="InterPro" id="IPR058560">
    <property type="entry name" value="DNA_primase_C"/>
</dbReference>
<dbReference type="Proteomes" id="UP000614350">
    <property type="component" value="Unassembled WGS sequence"/>
</dbReference>
<proteinExistence type="inferred from homology"/>
<gene>
    <name evidence="14" type="ORF">HZH66_009764</name>
</gene>
<comment type="caution">
    <text evidence="14">The sequence shown here is derived from an EMBL/GenBank/DDBJ whole genome shotgun (WGS) entry which is preliminary data.</text>
</comment>
<feature type="binding site" evidence="11">
    <location>
        <position position="389"/>
    </location>
    <ligand>
        <name>[4Fe-4S] cluster</name>
        <dbReference type="ChEBI" id="CHEBI:49883"/>
    </ligand>
</feature>
<feature type="compositionally biased region" description="Polar residues" evidence="12">
    <location>
        <begin position="494"/>
        <end position="509"/>
    </location>
</feature>
<dbReference type="PIRSF" id="PIRSF009449">
    <property type="entry name" value="DNA_primase_large_subunit"/>
    <property type="match status" value="1"/>
</dbReference>
<dbReference type="Pfam" id="PF26466">
    <property type="entry name" value="DNA_primase_lrg_N"/>
    <property type="match status" value="1"/>
</dbReference>
<evidence type="ECO:0000256" key="12">
    <source>
        <dbReference type="SAM" id="MobiDB-lite"/>
    </source>
</evidence>
<dbReference type="GO" id="GO:0005658">
    <property type="term" value="C:alpha DNA polymerase:primase complex"/>
    <property type="evidence" value="ECO:0007669"/>
    <property type="project" value="UniProtKB-ARBA"/>
</dbReference>
<feature type="binding site" evidence="11">
    <location>
        <position position="294"/>
    </location>
    <ligand>
        <name>[4Fe-4S] cluster</name>
        <dbReference type="ChEBI" id="CHEBI:49883"/>
    </ligand>
</feature>
<evidence type="ECO:0000256" key="6">
    <source>
        <dbReference type="ARBA" id="ARBA00022723"/>
    </source>
</evidence>
<dbReference type="GO" id="GO:0006269">
    <property type="term" value="P:DNA replication, synthesis of primer"/>
    <property type="evidence" value="ECO:0007669"/>
    <property type="project" value="UniProtKB-KW"/>
</dbReference>
<feature type="binding site" evidence="11">
    <location>
        <position position="429"/>
    </location>
    <ligand>
        <name>[4Fe-4S] cluster</name>
        <dbReference type="ChEBI" id="CHEBI:49883"/>
    </ligand>
</feature>
<dbReference type="PANTHER" id="PTHR10537">
    <property type="entry name" value="DNA PRIMASE LARGE SUBUNIT"/>
    <property type="match status" value="1"/>
</dbReference>
<keyword evidence="15" id="KW-1185">Reference proteome</keyword>
<comment type="similarity">
    <text evidence="1 10">Belongs to the eukaryotic-type primase large subunit family.</text>
</comment>
<dbReference type="InterPro" id="IPR016558">
    <property type="entry name" value="DNA_primase_lsu_euk"/>
</dbReference>
<reference evidence="14" key="1">
    <citation type="journal article" date="2020" name="G3 (Bethesda)">
        <title>High-Quality Assemblies for Three Invasive Social Wasps from the &lt;i&gt;Vespula&lt;/i&gt; Genus.</title>
        <authorList>
            <person name="Harrop T.W.R."/>
            <person name="Guhlin J."/>
            <person name="McLaughlin G.M."/>
            <person name="Permina E."/>
            <person name="Stockwell P."/>
            <person name="Gilligan J."/>
            <person name="Le Lec M.F."/>
            <person name="Gruber M.A.M."/>
            <person name="Quinn O."/>
            <person name="Lovegrove M."/>
            <person name="Duncan E.J."/>
            <person name="Remnant E.J."/>
            <person name="Van Eeckhoven J."/>
            <person name="Graham B."/>
            <person name="Knapp R.A."/>
            <person name="Langford K.W."/>
            <person name="Kronenberg Z."/>
            <person name="Press M.O."/>
            <person name="Eacker S.M."/>
            <person name="Wilson-Rankin E.E."/>
            <person name="Purcell J."/>
            <person name="Lester P.J."/>
            <person name="Dearden P.K."/>
        </authorList>
    </citation>
    <scope>NUCLEOTIDE SEQUENCE</scope>
    <source>
        <strain evidence="14">Marl-1</strain>
    </source>
</reference>
<evidence type="ECO:0000256" key="5">
    <source>
        <dbReference type="ARBA" id="ARBA00022705"/>
    </source>
</evidence>
<dbReference type="EMBL" id="JACSEA010000010">
    <property type="protein sequence ID" value="KAF7391284.1"/>
    <property type="molecule type" value="Genomic_DNA"/>
</dbReference>
<dbReference type="PANTHER" id="PTHR10537:SF3">
    <property type="entry name" value="DNA PRIMASE LARGE SUBUNIT"/>
    <property type="match status" value="1"/>
</dbReference>
<evidence type="ECO:0000256" key="10">
    <source>
        <dbReference type="PIRNR" id="PIRNR009449"/>
    </source>
</evidence>
<sequence length="546" mass="63017">MDFALKHCTIKNEIKTLKASYPHDLQVYDVPPSGEISLIEFQELSLDRLKVLRLVENISLRNDLKTVEARKESLRDSLKKDGLKYYVNLIYGIGCKSDTEIDLQARRKDNISHYILRLAYCKDKDQAKWFINQEIQLFKIRFSSLDKEGVDQFLAMHKLDCKHISYEEKERIREDLQTSTYKVTNIDTIDFYKVPFQKVIDLVKARKVYLEDGIAYVPRNDLISLCISYFKQKLIAGIEDAKECLLNASDDERVISYINALPGTFSGMARAVWSTTNTPIEKIEKLSKISYPLCMRSLHEALHVNHHLKNSGRIQYGLFLKGIGVSLEDALQFWREAFSQKIDSDKFEKQYAYSIRHIYGKEGKQTNYTPLGCNKIISNSIGPGEYHGCPYRHMDQNSLKQKLSAYGISDFETKEIVELAKEGHYSLACTRHFQTLHKQLPEQPIIHPNGYFAESNKIMNKTNDVADVDMDSSLQVTNIKSERLTVTPRRNEIGNLTPSRNSEQFSTPSRRTEKIHTTPLRTIHKTKPINIEKLLNDDEIAELMDD</sequence>
<dbReference type="GO" id="GO:0051539">
    <property type="term" value="F:4 iron, 4 sulfur cluster binding"/>
    <property type="evidence" value="ECO:0007669"/>
    <property type="project" value="UniProtKB-UniRule"/>
</dbReference>
<evidence type="ECO:0000313" key="14">
    <source>
        <dbReference type="EMBL" id="KAF7391284.1"/>
    </source>
</evidence>
<evidence type="ECO:0000256" key="11">
    <source>
        <dbReference type="PIRSR" id="PIRSR009449-1"/>
    </source>
</evidence>
<dbReference type="GO" id="GO:0003677">
    <property type="term" value="F:DNA binding"/>
    <property type="evidence" value="ECO:0007669"/>
    <property type="project" value="UniProtKB-UniRule"/>
</dbReference>
<evidence type="ECO:0000256" key="1">
    <source>
        <dbReference type="ARBA" id="ARBA00010564"/>
    </source>
</evidence>
<keyword evidence="6 10" id="KW-0479">Metal-binding</keyword>
<evidence type="ECO:0000256" key="3">
    <source>
        <dbReference type="ARBA" id="ARBA00022485"/>
    </source>
</evidence>
<dbReference type="CDD" id="cd07322">
    <property type="entry name" value="PriL_PriS_Eukaryotic"/>
    <property type="match status" value="1"/>
</dbReference>
<dbReference type="GO" id="GO:0046872">
    <property type="term" value="F:metal ion binding"/>
    <property type="evidence" value="ECO:0007669"/>
    <property type="project" value="UniProtKB-UniRule"/>
</dbReference>
<keyword evidence="5 10" id="KW-0235">DNA replication</keyword>